<dbReference type="GO" id="GO:0004252">
    <property type="term" value="F:serine-type endopeptidase activity"/>
    <property type="evidence" value="ECO:0007669"/>
    <property type="project" value="UniProtKB-UniRule"/>
</dbReference>
<evidence type="ECO:0000313" key="10">
    <source>
        <dbReference type="EMBL" id="BCA99191.1"/>
    </source>
</evidence>
<evidence type="ECO:0000256" key="4">
    <source>
        <dbReference type="ARBA" id="ARBA00022825"/>
    </source>
</evidence>
<dbReference type="Pfam" id="PF00082">
    <property type="entry name" value="Peptidase_S8"/>
    <property type="match status" value="1"/>
</dbReference>
<keyword evidence="2 5" id="KW-0645">Protease</keyword>
<proteinExistence type="inferred from homology"/>
<name>A0A6F8TEG7_ACIBA</name>
<dbReference type="GO" id="GO:0005615">
    <property type="term" value="C:extracellular space"/>
    <property type="evidence" value="ECO:0007669"/>
    <property type="project" value="TreeGrafter"/>
</dbReference>
<evidence type="ECO:0000259" key="8">
    <source>
        <dbReference type="Pfam" id="PF00082"/>
    </source>
</evidence>
<dbReference type="PRINTS" id="PR00723">
    <property type="entry name" value="SUBTILISIN"/>
</dbReference>
<organism evidence="10">
    <name type="scientific">Acinetobacter baumannii</name>
    <dbReference type="NCBI Taxonomy" id="470"/>
    <lineage>
        <taxon>Bacteria</taxon>
        <taxon>Pseudomonadati</taxon>
        <taxon>Pseudomonadota</taxon>
        <taxon>Gammaproteobacteria</taxon>
        <taxon>Moraxellales</taxon>
        <taxon>Moraxellaceae</taxon>
        <taxon>Acinetobacter</taxon>
        <taxon>Acinetobacter calcoaceticus/baumannii complex</taxon>
    </lineage>
</organism>
<protein>
    <submittedName>
        <fullName evidence="10">Serine protease</fullName>
    </submittedName>
</protein>
<evidence type="ECO:0000256" key="6">
    <source>
        <dbReference type="RuleBase" id="RU003355"/>
    </source>
</evidence>
<keyword evidence="3 5" id="KW-0378">Hydrolase</keyword>
<dbReference type="FunFam" id="3.40.50.200:FF:000014">
    <property type="entry name" value="Proteinase K"/>
    <property type="match status" value="1"/>
</dbReference>
<dbReference type="EMBL" id="AP022836">
    <property type="protein sequence ID" value="BCA99191.1"/>
    <property type="molecule type" value="Genomic_DNA"/>
</dbReference>
<dbReference type="Gene3D" id="3.40.50.200">
    <property type="entry name" value="Peptidase S8/S53 domain"/>
    <property type="match status" value="1"/>
</dbReference>
<feature type="chain" id="PRO_5026195222" evidence="7">
    <location>
        <begin position="22"/>
        <end position="400"/>
    </location>
</feature>
<dbReference type="Gene3D" id="3.30.70.80">
    <property type="entry name" value="Peptidase S8 propeptide/proteinase inhibitor I9"/>
    <property type="match status" value="1"/>
</dbReference>
<dbReference type="CDD" id="cd04077">
    <property type="entry name" value="Peptidases_S8_PCSK9_ProteinaseK_like"/>
    <property type="match status" value="1"/>
</dbReference>
<dbReference type="InterPro" id="IPR050131">
    <property type="entry name" value="Peptidase_S8_subtilisin-like"/>
</dbReference>
<dbReference type="SUPFAM" id="SSF54897">
    <property type="entry name" value="Protease propeptides/inhibitors"/>
    <property type="match status" value="1"/>
</dbReference>
<keyword evidence="7" id="KW-0732">Signal</keyword>
<dbReference type="AlphaFoldDB" id="A0A6F8TEG7"/>
<feature type="domain" description="Inhibitor I9" evidence="9">
    <location>
        <begin position="42"/>
        <end position="113"/>
    </location>
</feature>
<dbReference type="InterPro" id="IPR015500">
    <property type="entry name" value="Peptidase_S8_subtilisin-rel"/>
</dbReference>
<feature type="active site" description="Charge relay system" evidence="5">
    <location>
        <position position="187"/>
    </location>
</feature>
<dbReference type="InterPro" id="IPR023828">
    <property type="entry name" value="Peptidase_S8_Ser-AS"/>
</dbReference>
<comment type="similarity">
    <text evidence="1 5 6">Belongs to the peptidase S8 family.</text>
</comment>
<dbReference type="GO" id="GO:0006508">
    <property type="term" value="P:proteolysis"/>
    <property type="evidence" value="ECO:0007669"/>
    <property type="project" value="UniProtKB-KW"/>
</dbReference>
<dbReference type="PROSITE" id="PS00136">
    <property type="entry name" value="SUBTILASE_ASP"/>
    <property type="match status" value="1"/>
</dbReference>
<keyword evidence="4 5" id="KW-0720">Serine protease</keyword>
<accession>A0A6F8TEG7</accession>
<evidence type="ECO:0000256" key="7">
    <source>
        <dbReference type="SAM" id="SignalP"/>
    </source>
</evidence>
<dbReference type="PANTHER" id="PTHR43806">
    <property type="entry name" value="PEPTIDASE S8"/>
    <property type="match status" value="1"/>
</dbReference>
<feature type="active site" description="Charge relay system" evidence="5">
    <location>
        <position position="154"/>
    </location>
</feature>
<sequence length="400" mass="41702">MNIRQVSAICLSIAATHFVYAASNVANPVNDSSQAKGIIKNQYIVILNKDAGPSKDFAQNIAKQHAGKVLQSYDTVLKGFAIYLPDTAGVAFIEAMKKNPHVLSVESDTIVNIDATTQSNPDWGLDRIDQKALPLNSTYSYLQTGSGTTAYIVDTGILSSHQEFSGRVLSGYTAISDGNGTTDCNGHGTHVAGTVGGTTYGVAKNVNLVPIRILGCDGSGASSNVIAGLDWILKNGKKPAVVNMSLGGATSSSLDSAVENLYNNGYVMVVAAGNSNTDACTSSPARVSKAITVAATDNTDTRASYSNYGSCVDIFAPGSQINSSWIGSNTATKILNGTSMATPHVAGVVAEMLQSTPTASPQTISTNLLNQASSNVVKTLQVAQTACYINLLNKNIILYD</sequence>
<reference evidence="10" key="1">
    <citation type="submission" date="2020-03" db="EMBL/GenBank/DDBJ databases">
        <title>Complete genome sequence of Acinetobacter baumannii ATCC19606T, which is a model strain for tolerization of antimicrobial agents.</title>
        <authorList>
            <person name="Tsubouchi T."/>
            <person name="Suzuki M."/>
            <person name="Niki M."/>
            <person name="Oinuma K."/>
            <person name="Niki M."/>
            <person name="Shibayama K."/>
            <person name="Kakeya H."/>
            <person name="Kaneko Y."/>
        </authorList>
    </citation>
    <scope>NUCLEOTIDE SEQUENCE</scope>
    <source>
        <strain evidence="10">ATCC19606</strain>
    </source>
</reference>
<dbReference type="PROSITE" id="PS00138">
    <property type="entry name" value="SUBTILASE_SER"/>
    <property type="match status" value="1"/>
</dbReference>
<feature type="signal peptide" evidence="7">
    <location>
        <begin position="1"/>
        <end position="21"/>
    </location>
</feature>
<dbReference type="PROSITE" id="PS51892">
    <property type="entry name" value="SUBTILASE"/>
    <property type="match status" value="1"/>
</dbReference>
<dbReference type="InterPro" id="IPR034193">
    <property type="entry name" value="PCSK9_ProteinaseK-like"/>
</dbReference>
<dbReference type="PROSITE" id="PS00137">
    <property type="entry name" value="SUBTILASE_HIS"/>
    <property type="match status" value="1"/>
</dbReference>
<feature type="active site" description="Charge relay system" evidence="5">
    <location>
        <position position="339"/>
    </location>
</feature>
<dbReference type="InterPro" id="IPR022398">
    <property type="entry name" value="Peptidase_S8_His-AS"/>
</dbReference>
<dbReference type="InterPro" id="IPR037045">
    <property type="entry name" value="S8pro/Inhibitor_I9_sf"/>
</dbReference>
<dbReference type="SUPFAM" id="SSF52743">
    <property type="entry name" value="Subtilisin-like"/>
    <property type="match status" value="1"/>
</dbReference>
<dbReference type="InterPro" id="IPR010259">
    <property type="entry name" value="S8pro/Inhibitor_I9"/>
</dbReference>
<dbReference type="Pfam" id="PF05922">
    <property type="entry name" value="Inhibitor_I9"/>
    <property type="match status" value="1"/>
</dbReference>
<evidence type="ECO:0000256" key="5">
    <source>
        <dbReference type="PROSITE-ProRule" id="PRU01240"/>
    </source>
</evidence>
<evidence type="ECO:0000256" key="1">
    <source>
        <dbReference type="ARBA" id="ARBA00011073"/>
    </source>
</evidence>
<evidence type="ECO:0000259" key="9">
    <source>
        <dbReference type="Pfam" id="PF05922"/>
    </source>
</evidence>
<dbReference type="PANTHER" id="PTHR43806:SF11">
    <property type="entry name" value="CEREVISIN-RELATED"/>
    <property type="match status" value="1"/>
</dbReference>
<dbReference type="InterPro" id="IPR036852">
    <property type="entry name" value="Peptidase_S8/S53_dom_sf"/>
</dbReference>
<dbReference type="InterPro" id="IPR023827">
    <property type="entry name" value="Peptidase_S8_Asp-AS"/>
</dbReference>
<evidence type="ECO:0000256" key="2">
    <source>
        <dbReference type="ARBA" id="ARBA00022670"/>
    </source>
</evidence>
<gene>
    <name evidence="10" type="primary">aprA</name>
    <name evidence="10" type="ORF">ATCC19606_15270</name>
</gene>
<dbReference type="InterPro" id="IPR000209">
    <property type="entry name" value="Peptidase_S8/S53_dom"/>
</dbReference>
<evidence type="ECO:0000256" key="3">
    <source>
        <dbReference type="ARBA" id="ARBA00022801"/>
    </source>
</evidence>
<feature type="domain" description="Peptidase S8/S53" evidence="8">
    <location>
        <begin position="145"/>
        <end position="375"/>
    </location>
</feature>